<dbReference type="SUPFAM" id="SSF55190">
    <property type="entry name" value="Arginyl-tRNA synthetase (ArgRS), N-terminal 'additional' domain"/>
    <property type="match status" value="1"/>
</dbReference>
<dbReference type="GeneID" id="87821357"/>
<dbReference type="Gene3D" id="1.10.730.10">
    <property type="entry name" value="Isoleucyl-tRNA Synthetase, Domain 1"/>
    <property type="match status" value="1"/>
</dbReference>
<reference evidence="18" key="2">
    <citation type="submission" date="2023-05" db="EMBL/GenBank/DDBJ databases">
        <authorList>
            <consortium name="Lawrence Berkeley National Laboratory"/>
            <person name="Steindorff A."/>
            <person name="Hensen N."/>
            <person name="Bonometti L."/>
            <person name="Westerberg I."/>
            <person name="Brannstrom I.O."/>
            <person name="Guillou S."/>
            <person name="Cros-Aarteil S."/>
            <person name="Calhoun S."/>
            <person name="Haridas S."/>
            <person name="Kuo A."/>
            <person name="Mondo S."/>
            <person name="Pangilinan J."/>
            <person name="Riley R."/>
            <person name="Labutti K."/>
            <person name="Andreopoulos B."/>
            <person name="Lipzen A."/>
            <person name="Chen C."/>
            <person name="Yanf M."/>
            <person name="Daum C."/>
            <person name="Ng V."/>
            <person name="Clum A."/>
            <person name="Ohm R."/>
            <person name="Martin F."/>
            <person name="Silar P."/>
            <person name="Natvig D."/>
            <person name="Lalanne C."/>
            <person name="Gautier V."/>
            <person name="Ament-Velasquez S.L."/>
            <person name="Kruys A."/>
            <person name="Hutchinson M.I."/>
            <person name="Powell A.J."/>
            <person name="Barry K."/>
            <person name="Miller A.N."/>
            <person name="Grigoriev I.V."/>
            <person name="Debuchy R."/>
            <person name="Gladieux P."/>
            <person name="Thoren M.H."/>
            <person name="Johannesson H."/>
        </authorList>
    </citation>
    <scope>NUCLEOTIDE SEQUENCE</scope>
    <source>
        <strain evidence="18">CBS 141.50</strain>
    </source>
</reference>
<dbReference type="PROSITE" id="PS00178">
    <property type="entry name" value="AA_TRNA_LIGASE_I"/>
    <property type="match status" value="1"/>
</dbReference>
<dbReference type="RefSeq" id="XP_062633863.1">
    <property type="nucleotide sequence ID" value="XM_062784744.1"/>
</dbReference>
<dbReference type="Pfam" id="PF05746">
    <property type="entry name" value="DALR_1"/>
    <property type="match status" value="1"/>
</dbReference>
<keyword evidence="6" id="KW-0547">Nucleotide-binding</keyword>
<comment type="catalytic activity">
    <reaction evidence="13">
        <text>tRNA(Arg) + L-arginine + ATP = L-arginyl-tRNA(Arg) + AMP + diphosphate</text>
        <dbReference type="Rhea" id="RHEA:20301"/>
        <dbReference type="Rhea" id="RHEA-COMP:9658"/>
        <dbReference type="Rhea" id="RHEA-COMP:9673"/>
        <dbReference type="ChEBI" id="CHEBI:30616"/>
        <dbReference type="ChEBI" id="CHEBI:32682"/>
        <dbReference type="ChEBI" id="CHEBI:33019"/>
        <dbReference type="ChEBI" id="CHEBI:78442"/>
        <dbReference type="ChEBI" id="CHEBI:78513"/>
        <dbReference type="ChEBI" id="CHEBI:456215"/>
        <dbReference type="EC" id="6.1.1.19"/>
    </reaction>
</comment>
<feature type="compositionally biased region" description="Basic and acidic residues" evidence="15">
    <location>
        <begin position="1308"/>
        <end position="1326"/>
    </location>
</feature>
<dbReference type="Pfam" id="PF00750">
    <property type="entry name" value="tRNA-synt_1d"/>
    <property type="match status" value="1"/>
</dbReference>
<dbReference type="InterPro" id="IPR035684">
    <property type="entry name" value="ArgRS_core"/>
</dbReference>
<comment type="similarity">
    <text evidence="2">Belongs to the cytochrome P450 family.</text>
</comment>
<dbReference type="GO" id="GO:0006420">
    <property type="term" value="P:arginyl-tRNA aminoacylation"/>
    <property type="evidence" value="ECO:0007669"/>
    <property type="project" value="InterPro"/>
</dbReference>
<dbReference type="SMART" id="SM00836">
    <property type="entry name" value="DALR_1"/>
    <property type="match status" value="1"/>
</dbReference>
<dbReference type="SMART" id="SM01016">
    <property type="entry name" value="Arg_tRNA_synt_N"/>
    <property type="match status" value="1"/>
</dbReference>
<dbReference type="InterPro" id="IPR036695">
    <property type="entry name" value="Arg-tRNA-synth_N_sf"/>
</dbReference>
<evidence type="ECO:0000259" key="17">
    <source>
        <dbReference type="SMART" id="SM01016"/>
    </source>
</evidence>
<dbReference type="InterPro" id="IPR001128">
    <property type="entry name" value="Cyt_P450"/>
</dbReference>
<keyword evidence="10 14" id="KW-0408">Iron</keyword>
<evidence type="ECO:0000256" key="15">
    <source>
        <dbReference type="SAM" id="MobiDB-lite"/>
    </source>
</evidence>
<feature type="region of interest" description="Disordered" evidence="15">
    <location>
        <begin position="1244"/>
        <end position="1266"/>
    </location>
</feature>
<dbReference type="Gene3D" id="3.30.1360.70">
    <property type="entry name" value="Arginyl tRNA synthetase N-terminal domain"/>
    <property type="match status" value="1"/>
</dbReference>
<sequence length="1326" mass="149403">MEQLAQKVGGLSLDALAEKYPNCFPDLNPFDFYRAHLSNVLADITGVEPKIIFGALSWTSSLDKGDLILAAPALRVKGKKPDELAKEWAEKFPENDPLFQKPTVVNYFMPFYLKPAPAVETVIPLIQKQGAEFGNNKSLGLKDPKDPSQGKKRIIVEFSSPNIAKPFHAGHLRSTIIGGFLSNLYQGAGWDVVRINYLGDWGKQYGLLALAFERYGDEAALEADPINHLFQLYVRINSDMTAEKENIEKRKQDGEDVTELEANSLDEQARRYFRLMTDRDPAALAQWQRFRNLSITRYQETYARLNIHFDEYSGESQVPEERMAEIGQEMQDKGISKEDKGAMIVDFQELVPGKEGKRLEKPIVKKRDGTALYLTRDISELLGRHEKYKFDRMIYVVASAQDLHLKQLFKIIELLGHKEIADKCQHINFGLVLGMSTRRGTVKFLDDILRDVADKMHETMKKNENKYNQVDNPEATADTLGISSVMVQDMTGKRINNYNFNMDAMTSFEGDTGPYLQYAHARVSSIRRRANLTDDELVSADLSLLTEPHAINIVRLLALWPDMVQNTLRTLEPTTVLTYLFKMTHALSSSYDQLQVVGSERELMKARMALYDAAHTVLGLPYIGRVHDIPSKASWVKFYEWSKEYGPIYQTRIFGTTHVWISMESVAQELLAKRSTIYSDRPMIPNLPDNRTSGEYLALLGHTASLHSYPTVERDRFLYLLCLDPANYIEWIEQFTGRTISWLCWGTASPAQVLRHTTFGLLETISPAGSLPNMVTFLRHVPWWMSPWKKKEQARHQLEGRLFRANVDHVTGGMNLDHGHDNKDRNAKGNGADNPGKGEPAALSENPHPAEPSFIRTFFETKSSPDERVRARWGEPDQASHVVGLMAIAGALTIGSPIQSYILAMCHFQEWQCKLQKEIDEVLGGRCPQWEDRAELPLLRAVVKEVIRWRPPVPTGIPHASERDDVYEGYHIPAGATIHALEWGITRDESKYPEAETFNPYRWLDPSSPVYREPLTEYPKLSGFSQFGFGRRTCQGIPIVEQDLFLTMGGMAWAFNIGCKKDPVTGEDIPVHWDDYTPLLIAKPTPFDFQAVPRSRAKVDAMREMYRDAMRELEGKKGGDMDVGAFYKDLGDAHVAVAKEKEDGEKKKKREEKVNPPPLPPRPKKPQSSGININADLDRLDTGTVTCPTPNLTFSGPTTPVSEDGPGTPPSGGEGGEGEKKYGQLVYNTLGRAAASVDAVQRVGGRGQGLEQRQEHGLGQGQGPRFVQESREATEDLAIETVSSQRIAWSWSFGFGLGFLWGSGQARSEGRETQREVESRRLMEME</sequence>
<dbReference type="GO" id="GO:0004814">
    <property type="term" value="F:arginine-tRNA ligase activity"/>
    <property type="evidence" value="ECO:0007669"/>
    <property type="project" value="UniProtKB-EC"/>
</dbReference>
<protein>
    <recommendedName>
        <fullName evidence="3">arginine--tRNA ligase</fullName>
        <ecNumber evidence="3">6.1.1.19</ecNumber>
    </recommendedName>
    <alternativeName>
        <fullName evidence="12">Arginyl-tRNA synthetase</fullName>
    </alternativeName>
</protein>
<dbReference type="EMBL" id="MU853630">
    <property type="protein sequence ID" value="KAK4140492.1"/>
    <property type="molecule type" value="Genomic_DNA"/>
</dbReference>
<keyword evidence="7" id="KW-0067">ATP-binding</keyword>
<evidence type="ECO:0000256" key="10">
    <source>
        <dbReference type="ARBA" id="ARBA00023004"/>
    </source>
</evidence>
<dbReference type="CDD" id="cd00671">
    <property type="entry name" value="ArgRS_core"/>
    <property type="match status" value="1"/>
</dbReference>
<dbReference type="Gene3D" id="3.40.50.620">
    <property type="entry name" value="HUPs"/>
    <property type="match status" value="1"/>
</dbReference>
<dbReference type="InterPro" id="IPR036396">
    <property type="entry name" value="Cyt_P450_sf"/>
</dbReference>
<dbReference type="InterPro" id="IPR050364">
    <property type="entry name" value="Cytochrome_P450_fung"/>
</dbReference>
<keyword evidence="11" id="KW-0030">Aminoacyl-tRNA synthetase</keyword>
<dbReference type="NCBIfam" id="TIGR00456">
    <property type="entry name" value="argS"/>
    <property type="match status" value="1"/>
</dbReference>
<feature type="compositionally biased region" description="Basic and acidic residues" evidence="15">
    <location>
        <begin position="817"/>
        <end position="827"/>
    </location>
</feature>
<feature type="compositionally biased region" description="Polar residues" evidence="15">
    <location>
        <begin position="1183"/>
        <end position="1201"/>
    </location>
</feature>
<dbReference type="EC" id="6.1.1.19" evidence="3"/>
<dbReference type="SUPFAM" id="SSF48264">
    <property type="entry name" value="Cytochrome P450"/>
    <property type="match status" value="1"/>
</dbReference>
<keyword evidence="19" id="KW-1185">Reference proteome</keyword>
<organism evidence="18 19">
    <name type="scientific">Dichotomopilus funicola</name>
    <dbReference type="NCBI Taxonomy" id="1934379"/>
    <lineage>
        <taxon>Eukaryota</taxon>
        <taxon>Fungi</taxon>
        <taxon>Dikarya</taxon>
        <taxon>Ascomycota</taxon>
        <taxon>Pezizomycotina</taxon>
        <taxon>Sordariomycetes</taxon>
        <taxon>Sordariomycetidae</taxon>
        <taxon>Sordariales</taxon>
        <taxon>Chaetomiaceae</taxon>
        <taxon>Dichotomopilus</taxon>
    </lineage>
</organism>
<keyword evidence="8" id="KW-0648">Protein biosynthesis</keyword>
<feature type="binding site" description="axial binding residue" evidence="14">
    <location>
        <position position="1034"/>
    </location>
    <ligand>
        <name>heme</name>
        <dbReference type="ChEBI" id="CHEBI:30413"/>
    </ligand>
    <ligandPart>
        <name>Fe</name>
        <dbReference type="ChEBI" id="CHEBI:18248"/>
    </ligandPart>
</feature>
<comment type="similarity">
    <text evidence="1">Belongs to the class-I aminoacyl-tRNA synthetase family.</text>
</comment>
<dbReference type="InterPro" id="IPR005148">
    <property type="entry name" value="Arg-tRNA-synth_N"/>
</dbReference>
<evidence type="ECO:0000256" key="6">
    <source>
        <dbReference type="ARBA" id="ARBA00022741"/>
    </source>
</evidence>
<dbReference type="GO" id="GO:0005506">
    <property type="term" value="F:iron ion binding"/>
    <property type="evidence" value="ECO:0007669"/>
    <property type="project" value="InterPro"/>
</dbReference>
<dbReference type="InterPro" id="IPR001412">
    <property type="entry name" value="aa-tRNA-synth_I_CS"/>
</dbReference>
<evidence type="ECO:0000256" key="11">
    <source>
        <dbReference type="ARBA" id="ARBA00023146"/>
    </source>
</evidence>
<evidence type="ECO:0000256" key="7">
    <source>
        <dbReference type="ARBA" id="ARBA00022840"/>
    </source>
</evidence>
<evidence type="ECO:0000256" key="8">
    <source>
        <dbReference type="ARBA" id="ARBA00022917"/>
    </source>
</evidence>
<dbReference type="SUPFAM" id="SSF52374">
    <property type="entry name" value="Nucleotidylyl transferase"/>
    <property type="match status" value="1"/>
</dbReference>
<dbReference type="InterPro" id="IPR008909">
    <property type="entry name" value="DALR_anticod-bd"/>
</dbReference>
<evidence type="ECO:0000256" key="4">
    <source>
        <dbReference type="ARBA" id="ARBA00022598"/>
    </source>
</evidence>
<keyword evidence="9" id="KW-0560">Oxidoreductase</keyword>
<dbReference type="Pfam" id="PF00067">
    <property type="entry name" value="p450"/>
    <property type="match status" value="1"/>
</dbReference>
<feature type="domain" description="Arginyl tRNA synthetase N-terminal" evidence="17">
    <location>
        <begin position="31"/>
        <end position="113"/>
    </location>
</feature>
<dbReference type="CDD" id="cd07956">
    <property type="entry name" value="Anticodon_Ia_Arg"/>
    <property type="match status" value="1"/>
</dbReference>
<dbReference type="FunFam" id="3.40.50.620:FF:000058">
    <property type="entry name" value="Mitochondrial arginyl-tRNA synthetase"/>
    <property type="match status" value="1"/>
</dbReference>
<dbReference type="FunFam" id="1.10.730.10:FF:000006">
    <property type="entry name" value="Arginyl-tRNA synthetase 2, mitochondrial"/>
    <property type="match status" value="1"/>
</dbReference>
<evidence type="ECO:0000259" key="16">
    <source>
        <dbReference type="SMART" id="SM00836"/>
    </source>
</evidence>
<dbReference type="PANTHER" id="PTHR46300:SF8">
    <property type="entry name" value="CYTOCHROME P450 2E1"/>
    <property type="match status" value="1"/>
</dbReference>
<gene>
    <name evidence="18" type="ORF">C8A04DRAFT_39863</name>
</gene>
<dbReference type="GO" id="GO:0005737">
    <property type="term" value="C:cytoplasm"/>
    <property type="evidence" value="ECO:0007669"/>
    <property type="project" value="InterPro"/>
</dbReference>
<evidence type="ECO:0000256" key="5">
    <source>
        <dbReference type="ARBA" id="ARBA00022723"/>
    </source>
</evidence>
<keyword evidence="14" id="KW-0349">Heme</keyword>
<evidence type="ECO:0000256" key="12">
    <source>
        <dbReference type="ARBA" id="ARBA00033033"/>
    </source>
</evidence>
<dbReference type="GO" id="GO:0016705">
    <property type="term" value="F:oxidoreductase activity, acting on paired donors, with incorporation or reduction of molecular oxygen"/>
    <property type="evidence" value="ECO:0007669"/>
    <property type="project" value="InterPro"/>
</dbReference>
<dbReference type="SUPFAM" id="SSF47323">
    <property type="entry name" value="Anticodon-binding domain of a subclass of class I aminoacyl-tRNA synthetases"/>
    <property type="match status" value="1"/>
</dbReference>
<feature type="compositionally biased region" description="Basic and acidic residues" evidence="15">
    <location>
        <begin position="1139"/>
        <end position="1154"/>
    </location>
</feature>
<proteinExistence type="inferred from homology"/>
<dbReference type="GO" id="GO:0020037">
    <property type="term" value="F:heme binding"/>
    <property type="evidence" value="ECO:0007669"/>
    <property type="project" value="InterPro"/>
</dbReference>
<feature type="region of interest" description="Disordered" evidence="15">
    <location>
        <begin position="813"/>
        <end position="849"/>
    </location>
</feature>
<dbReference type="Proteomes" id="UP001302676">
    <property type="component" value="Unassembled WGS sequence"/>
</dbReference>
<evidence type="ECO:0000256" key="2">
    <source>
        <dbReference type="ARBA" id="ARBA00010617"/>
    </source>
</evidence>
<dbReference type="PRINTS" id="PR00463">
    <property type="entry name" value="EP450I"/>
</dbReference>
<evidence type="ECO:0000256" key="9">
    <source>
        <dbReference type="ARBA" id="ARBA00023002"/>
    </source>
</evidence>
<feature type="domain" description="DALR anticodon binding" evidence="16">
    <location>
        <begin position="516"/>
        <end position="626"/>
    </location>
</feature>
<keyword evidence="5 14" id="KW-0479">Metal-binding</keyword>
<evidence type="ECO:0000313" key="18">
    <source>
        <dbReference type="EMBL" id="KAK4140492.1"/>
    </source>
</evidence>
<accession>A0AAN6UWJ1</accession>
<evidence type="ECO:0000313" key="19">
    <source>
        <dbReference type="Proteomes" id="UP001302676"/>
    </source>
</evidence>
<feature type="region of interest" description="Disordered" evidence="15">
    <location>
        <begin position="1303"/>
        <end position="1326"/>
    </location>
</feature>
<dbReference type="GO" id="GO:0005524">
    <property type="term" value="F:ATP binding"/>
    <property type="evidence" value="ECO:0007669"/>
    <property type="project" value="UniProtKB-KW"/>
</dbReference>
<evidence type="ECO:0000256" key="1">
    <source>
        <dbReference type="ARBA" id="ARBA00005594"/>
    </source>
</evidence>
<comment type="caution">
    <text evidence="18">The sequence shown here is derived from an EMBL/GenBank/DDBJ whole genome shotgun (WGS) entry which is preliminary data.</text>
</comment>
<reference evidence="18" key="1">
    <citation type="journal article" date="2023" name="Mol. Phylogenet. Evol.">
        <title>Genome-scale phylogeny and comparative genomics of the fungal order Sordariales.</title>
        <authorList>
            <person name="Hensen N."/>
            <person name="Bonometti L."/>
            <person name="Westerberg I."/>
            <person name="Brannstrom I.O."/>
            <person name="Guillou S."/>
            <person name="Cros-Aarteil S."/>
            <person name="Calhoun S."/>
            <person name="Haridas S."/>
            <person name="Kuo A."/>
            <person name="Mondo S."/>
            <person name="Pangilinan J."/>
            <person name="Riley R."/>
            <person name="LaButti K."/>
            <person name="Andreopoulos B."/>
            <person name="Lipzen A."/>
            <person name="Chen C."/>
            <person name="Yan M."/>
            <person name="Daum C."/>
            <person name="Ng V."/>
            <person name="Clum A."/>
            <person name="Steindorff A."/>
            <person name="Ohm R.A."/>
            <person name="Martin F."/>
            <person name="Silar P."/>
            <person name="Natvig D.O."/>
            <person name="Lalanne C."/>
            <person name="Gautier V."/>
            <person name="Ament-Velasquez S.L."/>
            <person name="Kruys A."/>
            <person name="Hutchinson M.I."/>
            <person name="Powell A.J."/>
            <person name="Barry K."/>
            <person name="Miller A.N."/>
            <person name="Grigoriev I.V."/>
            <person name="Debuchy R."/>
            <person name="Gladieux P."/>
            <person name="Hiltunen Thoren M."/>
            <person name="Johannesson H."/>
        </authorList>
    </citation>
    <scope>NUCLEOTIDE SEQUENCE</scope>
    <source>
        <strain evidence="18">CBS 141.50</strain>
    </source>
</reference>
<feature type="region of interest" description="Disordered" evidence="15">
    <location>
        <begin position="1139"/>
        <end position="1220"/>
    </location>
</feature>
<evidence type="ECO:0000256" key="3">
    <source>
        <dbReference type="ARBA" id="ARBA00012837"/>
    </source>
</evidence>
<dbReference type="PANTHER" id="PTHR46300">
    <property type="entry name" value="P450, PUTATIVE (EUROFUNG)-RELATED-RELATED"/>
    <property type="match status" value="1"/>
</dbReference>
<dbReference type="GO" id="GO:0004497">
    <property type="term" value="F:monooxygenase activity"/>
    <property type="evidence" value="ECO:0007669"/>
    <property type="project" value="InterPro"/>
</dbReference>
<dbReference type="Gene3D" id="1.10.630.10">
    <property type="entry name" value="Cytochrome P450"/>
    <property type="match status" value="1"/>
</dbReference>
<dbReference type="InterPro" id="IPR001278">
    <property type="entry name" value="Arg-tRNA-ligase"/>
</dbReference>
<evidence type="ECO:0000256" key="14">
    <source>
        <dbReference type="PIRSR" id="PIRSR602401-1"/>
    </source>
</evidence>
<dbReference type="InterPro" id="IPR014729">
    <property type="entry name" value="Rossmann-like_a/b/a_fold"/>
</dbReference>
<evidence type="ECO:0000256" key="13">
    <source>
        <dbReference type="ARBA" id="ARBA00049339"/>
    </source>
</evidence>
<name>A0AAN6UWJ1_9PEZI</name>
<keyword evidence="4" id="KW-0436">Ligase</keyword>
<dbReference type="InterPro" id="IPR002401">
    <property type="entry name" value="Cyt_P450_E_grp-I"/>
</dbReference>
<comment type="cofactor">
    <cofactor evidence="14">
        <name>heme</name>
        <dbReference type="ChEBI" id="CHEBI:30413"/>
    </cofactor>
</comment>
<dbReference type="InterPro" id="IPR009080">
    <property type="entry name" value="tRNAsynth_Ia_anticodon-bd"/>
</dbReference>